<name>A0A8J2KUU0_9HEXA</name>
<dbReference type="AlphaFoldDB" id="A0A8J2KUU0"/>
<dbReference type="OrthoDB" id="8297494at2759"/>
<feature type="transmembrane region" description="Helical" evidence="2">
    <location>
        <begin position="182"/>
        <end position="203"/>
    </location>
</feature>
<evidence type="ECO:0000313" key="3">
    <source>
        <dbReference type="EMBL" id="CAG7823892.1"/>
    </source>
</evidence>
<feature type="transmembrane region" description="Helical" evidence="2">
    <location>
        <begin position="491"/>
        <end position="511"/>
    </location>
</feature>
<dbReference type="Proteomes" id="UP000708208">
    <property type="component" value="Unassembled WGS sequence"/>
</dbReference>
<keyword evidence="2" id="KW-0472">Membrane</keyword>
<reference evidence="3" key="1">
    <citation type="submission" date="2021-06" db="EMBL/GenBank/DDBJ databases">
        <authorList>
            <person name="Hodson N. C."/>
            <person name="Mongue J. A."/>
            <person name="Jaron S. K."/>
        </authorList>
    </citation>
    <scope>NUCLEOTIDE SEQUENCE</scope>
</reference>
<feature type="transmembrane region" description="Helical" evidence="2">
    <location>
        <begin position="118"/>
        <end position="136"/>
    </location>
</feature>
<organism evidence="3 4">
    <name type="scientific">Allacma fusca</name>
    <dbReference type="NCBI Taxonomy" id="39272"/>
    <lineage>
        <taxon>Eukaryota</taxon>
        <taxon>Metazoa</taxon>
        <taxon>Ecdysozoa</taxon>
        <taxon>Arthropoda</taxon>
        <taxon>Hexapoda</taxon>
        <taxon>Collembola</taxon>
        <taxon>Symphypleona</taxon>
        <taxon>Sminthuridae</taxon>
        <taxon>Allacma</taxon>
    </lineage>
</organism>
<accession>A0A8J2KUU0</accession>
<feature type="transmembrane region" description="Helical" evidence="2">
    <location>
        <begin position="368"/>
        <end position="386"/>
    </location>
</feature>
<feature type="region of interest" description="Disordered" evidence="1">
    <location>
        <begin position="31"/>
        <end position="50"/>
    </location>
</feature>
<dbReference type="EMBL" id="CAJVCH010530920">
    <property type="protein sequence ID" value="CAG7823892.1"/>
    <property type="molecule type" value="Genomic_DNA"/>
</dbReference>
<gene>
    <name evidence="3" type="ORF">AFUS01_LOCUS34081</name>
</gene>
<keyword evidence="4" id="KW-1185">Reference proteome</keyword>
<sequence>MNRLLSFDRYYTDKYLPDPERNTFLLTDEERANDSGGKGKKSKKVKEKSDGCDDNIFSSLYMAFVYAILIVSSFVKNPEDDRYLYSGFPIAPEDKPIWLFYLWVGAEVTYILKFCMTFNNVFYIFIIYAHTGNYWLHELSRPTGKSGEEKKILKPVTVAEVIPNYKTFQVINAHFNSCCAGVLIPAFKILNISLHVIAIFVSVTFHQEIPTGEFAMFPIGVVMWFVIESDVYFVLGKIKELSDGYKESWRLHLGRNYDKTFRSLRSIGVKARITICLDLLRQFIDKMLNRKTYKYLGHHYKFASIFCALPYKWDSESETLHVSQSKVKWLLFGINCIVSAVMTFNLYYCIVTGIVYETRDISNLAVDIMFAITWTSQFFFHLKLWINAPEQAELINHILSMDKHFTNKYCAPTAKEKYEEGTGEEKKIEKKAGKAKKEKEPTDGVDGNVFSSLYMMFVYASMTASMFIQHHDSPRYMFRYLPIAPEDRQAWMIYMWSTMEWFHVIKFCYVFNEAFYIMMIYPVCTNHWLYELSRPTPGKEEVRTINKPISRSAVIMNYKAIQVLNVHFNECCTRIIVPTFKCLNIGLHVMAIYVSITYYGKIPIGGFMIFPVGMLMWMVIEVNVYEPMGKTNELSGSYQVSWQTTLGSDAEKYFRSMFTLGIKVGNSYVIEKSTILTIWSTVFNFVINCVLL</sequence>
<keyword evidence="2" id="KW-1133">Transmembrane helix</keyword>
<evidence type="ECO:0000256" key="1">
    <source>
        <dbReference type="SAM" id="MobiDB-lite"/>
    </source>
</evidence>
<evidence type="ECO:0000256" key="2">
    <source>
        <dbReference type="SAM" id="Phobius"/>
    </source>
</evidence>
<feature type="region of interest" description="Disordered" evidence="1">
    <location>
        <begin position="420"/>
        <end position="440"/>
    </location>
</feature>
<feature type="transmembrane region" description="Helical" evidence="2">
    <location>
        <begin position="215"/>
        <end position="235"/>
    </location>
</feature>
<feature type="transmembrane region" description="Helical" evidence="2">
    <location>
        <begin position="329"/>
        <end position="356"/>
    </location>
</feature>
<feature type="transmembrane region" description="Helical" evidence="2">
    <location>
        <begin position="56"/>
        <end position="75"/>
    </location>
</feature>
<protein>
    <submittedName>
        <fullName evidence="3">Uncharacterized protein</fullName>
    </submittedName>
</protein>
<feature type="transmembrane region" description="Helical" evidence="2">
    <location>
        <begin position="602"/>
        <end position="620"/>
    </location>
</feature>
<evidence type="ECO:0000313" key="4">
    <source>
        <dbReference type="Proteomes" id="UP000708208"/>
    </source>
</evidence>
<comment type="caution">
    <text evidence="3">The sequence shown here is derived from an EMBL/GenBank/DDBJ whole genome shotgun (WGS) entry which is preliminary data.</text>
</comment>
<keyword evidence="2" id="KW-0812">Transmembrane</keyword>
<feature type="transmembrane region" description="Helical" evidence="2">
    <location>
        <begin position="453"/>
        <end position="471"/>
    </location>
</feature>
<proteinExistence type="predicted"/>